<evidence type="ECO:0000259" key="7">
    <source>
        <dbReference type="Pfam" id="PF16177"/>
    </source>
</evidence>
<dbReference type="NCBIfam" id="TIGR01217">
    <property type="entry name" value="ac_ac_CoA_syn"/>
    <property type="match status" value="1"/>
</dbReference>
<accession>A0ABU1UGL8</accession>
<evidence type="ECO:0000259" key="5">
    <source>
        <dbReference type="Pfam" id="PF00501"/>
    </source>
</evidence>
<organism evidence="8 9">
    <name type="scientific">Arthrobacter ginsengisoli</name>
    <dbReference type="NCBI Taxonomy" id="1356565"/>
    <lineage>
        <taxon>Bacteria</taxon>
        <taxon>Bacillati</taxon>
        <taxon>Actinomycetota</taxon>
        <taxon>Actinomycetes</taxon>
        <taxon>Micrococcales</taxon>
        <taxon>Micrococcaceae</taxon>
        <taxon>Arthrobacter</taxon>
    </lineage>
</organism>
<name>A0ABU1UGL8_9MICC</name>
<keyword evidence="3" id="KW-0547">Nucleotide-binding</keyword>
<dbReference type="InterPro" id="IPR000873">
    <property type="entry name" value="AMP-dep_synth/lig_dom"/>
</dbReference>
<evidence type="ECO:0000256" key="3">
    <source>
        <dbReference type="ARBA" id="ARBA00022741"/>
    </source>
</evidence>
<dbReference type="InterPro" id="IPR025110">
    <property type="entry name" value="AMP-bd_C"/>
</dbReference>
<dbReference type="NCBIfam" id="NF002937">
    <property type="entry name" value="PRK03584.1"/>
    <property type="match status" value="1"/>
</dbReference>
<dbReference type="InterPro" id="IPR020845">
    <property type="entry name" value="AMP-binding_CS"/>
</dbReference>
<feature type="domain" description="AMP-dependent synthetase/ligase" evidence="5">
    <location>
        <begin position="104"/>
        <end position="472"/>
    </location>
</feature>
<comment type="caution">
    <text evidence="8">The sequence shown here is derived from an EMBL/GenBank/DDBJ whole genome shotgun (WGS) entry which is preliminary data.</text>
</comment>
<feature type="domain" description="AMP-binding enzyme C-terminal" evidence="6">
    <location>
        <begin position="538"/>
        <end position="611"/>
    </location>
</feature>
<sequence>MITDAQAADGEVIWEPDPEHSAETGVARFAAFLGGQGIEIGAGYEELWHWSVDEPEQFWELFARFAGVEFGGAAGPVCTTDPMPHTRWFPGRTLNFARHLLQGHEGTALIGIAEDGTREEVTWDALRREVASLAAHLRARGVSHGDRVVGILPNVAEAVVGLLAAASIGAIWSVCAPEFGPGAIVSRFAQLGPKVVIAAPGYRLGGKDRDRQAELGEIFAQLPTLEHIIWVGRHTSVPSIPTRVPAVDWAQAVAEPAELAFEDVEFSHPLWVLFSSGTTGIPKGIVHGHGGALLEEMKMLLIHSDLRPGDRYLNVASTSWVLWNALVSALGVGATAVLVDGNPTFPSIDRVWQIAAAEQVAVLGVGAGFVHSCSKASLVPMRDHDLGALKSLQVTGSPLSADGYRWVYGNVGDIWLSSMSGGTDIASIFVGGSPTLPVRVGYIQAPALGVRVESWDEAGNPTTGKGELVVTKSMPSMPLSFWGDDGSRYHESYFGMYPGVWRHGDYIEFTHWGILIHGRSDSTLNRNGLRLGSADIYAVVESLPEVAEALVVGAELGTDYYMPLFVHLAGGTKPGVAQEAITRSIRENLSVRYLPDEIVFMPGIPHTRTGKKLEVPVKRLLQGARLETVADLGSVDDPVLLEEYARFALERQTVSP</sequence>
<evidence type="ECO:0000313" key="9">
    <source>
        <dbReference type="Proteomes" id="UP001252243"/>
    </source>
</evidence>
<dbReference type="PROSITE" id="PS00455">
    <property type="entry name" value="AMP_BINDING"/>
    <property type="match status" value="1"/>
</dbReference>
<dbReference type="RefSeq" id="WP_310060602.1">
    <property type="nucleotide sequence ID" value="NZ_JAVDVQ010000021.1"/>
</dbReference>
<dbReference type="Pfam" id="PF00501">
    <property type="entry name" value="AMP-binding"/>
    <property type="match status" value="1"/>
</dbReference>
<evidence type="ECO:0000313" key="8">
    <source>
        <dbReference type="EMBL" id="MDR7084344.1"/>
    </source>
</evidence>
<dbReference type="Proteomes" id="UP001252243">
    <property type="component" value="Unassembled WGS sequence"/>
</dbReference>
<evidence type="ECO:0000259" key="6">
    <source>
        <dbReference type="Pfam" id="PF13193"/>
    </source>
</evidence>
<gene>
    <name evidence="8" type="ORF">J2X01_003652</name>
</gene>
<keyword evidence="9" id="KW-1185">Reference proteome</keyword>
<dbReference type="PANTHER" id="PTHR42921">
    <property type="entry name" value="ACETOACETYL-COA SYNTHETASE"/>
    <property type="match status" value="1"/>
</dbReference>
<dbReference type="Gene3D" id="3.30.300.30">
    <property type="match status" value="1"/>
</dbReference>
<reference evidence="8 9" key="1">
    <citation type="submission" date="2023-07" db="EMBL/GenBank/DDBJ databases">
        <title>Sorghum-associated microbial communities from plants grown in Nebraska, USA.</title>
        <authorList>
            <person name="Schachtman D."/>
        </authorList>
    </citation>
    <scope>NUCLEOTIDE SEQUENCE [LARGE SCALE GENOMIC DNA]</scope>
    <source>
        <strain evidence="8 9">BE167</strain>
    </source>
</reference>
<dbReference type="InterPro" id="IPR045851">
    <property type="entry name" value="AMP-bd_C_sf"/>
</dbReference>
<dbReference type="SUPFAM" id="SSF56801">
    <property type="entry name" value="Acetyl-CoA synthetase-like"/>
    <property type="match status" value="1"/>
</dbReference>
<dbReference type="InterPro" id="IPR032387">
    <property type="entry name" value="ACAS_N"/>
</dbReference>
<dbReference type="EMBL" id="JAVDVQ010000021">
    <property type="protein sequence ID" value="MDR7084344.1"/>
    <property type="molecule type" value="Genomic_DNA"/>
</dbReference>
<feature type="domain" description="Acetyl-coenzyme A synthetase N-terminal" evidence="7">
    <location>
        <begin position="44"/>
        <end position="97"/>
    </location>
</feature>
<protein>
    <submittedName>
        <fullName evidence="8">Acetoacetyl-CoA synthase</fullName>
    </submittedName>
</protein>
<dbReference type="InterPro" id="IPR005914">
    <property type="entry name" value="Acac_CoA_synth"/>
</dbReference>
<evidence type="ECO:0000256" key="4">
    <source>
        <dbReference type="ARBA" id="ARBA00022840"/>
    </source>
</evidence>
<evidence type="ECO:0000256" key="1">
    <source>
        <dbReference type="ARBA" id="ARBA00006432"/>
    </source>
</evidence>
<dbReference type="PANTHER" id="PTHR42921:SF1">
    <property type="entry name" value="ACETOACETYL-COA SYNTHETASE"/>
    <property type="match status" value="1"/>
</dbReference>
<dbReference type="Pfam" id="PF13193">
    <property type="entry name" value="AMP-binding_C"/>
    <property type="match status" value="1"/>
</dbReference>
<proteinExistence type="inferred from homology"/>
<evidence type="ECO:0000256" key="2">
    <source>
        <dbReference type="ARBA" id="ARBA00022598"/>
    </source>
</evidence>
<keyword evidence="4" id="KW-0067">ATP-binding</keyword>
<keyword evidence="2" id="KW-0436">Ligase</keyword>
<dbReference type="InterPro" id="IPR042099">
    <property type="entry name" value="ANL_N_sf"/>
</dbReference>
<comment type="similarity">
    <text evidence="1">Belongs to the ATP-dependent AMP-binding enzyme family.</text>
</comment>
<dbReference type="Gene3D" id="3.40.50.12780">
    <property type="entry name" value="N-terminal domain of ligase-like"/>
    <property type="match status" value="1"/>
</dbReference>
<dbReference type="Pfam" id="PF16177">
    <property type="entry name" value="ACAS_N"/>
    <property type="match status" value="1"/>
</dbReference>